<dbReference type="EMBL" id="JADWYS010000001">
    <property type="protein sequence ID" value="MBG9390057.1"/>
    <property type="molecule type" value="Genomic_DNA"/>
</dbReference>
<dbReference type="SUPFAM" id="SSF111364">
    <property type="entry name" value="Tsx-like channel"/>
    <property type="match status" value="1"/>
</dbReference>
<comment type="caution">
    <text evidence="1">The sequence shown here is derived from an EMBL/GenBank/DDBJ whole genome shotgun (WGS) entry which is preliminary data.</text>
</comment>
<dbReference type="Gene3D" id="2.40.230.20">
    <property type="entry name" value="Nucleoside-specific channel-forming protein, Tsx-like"/>
    <property type="match status" value="1"/>
</dbReference>
<dbReference type="Proteomes" id="UP000651050">
    <property type="component" value="Unassembled WGS sequence"/>
</dbReference>
<proteinExistence type="predicted"/>
<keyword evidence="1" id="KW-0261">Viral envelope protein</keyword>
<evidence type="ECO:0000313" key="1">
    <source>
        <dbReference type="EMBL" id="MBG9390057.1"/>
    </source>
</evidence>
<name>A0A931H7W1_9BURK</name>
<dbReference type="InterPro" id="IPR036777">
    <property type="entry name" value="Channel_Tsx-like_sf"/>
</dbReference>
<gene>
    <name evidence="1" type="ORF">I5803_18660</name>
</gene>
<keyword evidence="2" id="KW-1185">Reference proteome</keyword>
<dbReference type="AlphaFoldDB" id="A0A931H7W1"/>
<organism evidence="1 2">
    <name type="scientific">Caenimonas aquaedulcis</name>
    <dbReference type="NCBI Taxonomy" id="2793270"/>
    <lineage>
        <taxon>Bacteria</taxon>
        <taxon>Pseudomonadati</taxon>
        <taxon>Pseudomonadota</taxon>
        <taxon>Betaproteobacteria</taxon>
        <taxon>Burkholderiales</taxon>
        <taxon>Comamonadaceae</taxon>
        <taxon>Caenimonas</taxon>
    </lineage>
</organism>
<keyword evidence="1" id="KW-0946">Virion</keyword>
<reference evidence="1" key="1">
    <citation type="submission" date="2020-11" db="EMBL/GenBank/DDBJ databases">
        <title>Bacterial whole genome sequence for Caenimonas sp. DR4.4.</title>
        <authorList>
            <person name="Le V."/>
            <person name="Ko S.-R."/>
            <person name="Ahn C.-Y."/>
            <person name="Oh H.-M."/>
        </authorList>
    </citation>
    <scope>NUCLEOTIDE SEQUENCE</scope>
    <source>
        <strain evidence="1">DR4.4</strain>
    </source>
</reference>
<accession>A0A931H7W1</accession>
<sequence>MACLGAAASLPAAAADWSDTSISWRYGTNFREPYVNRSDGSAQNISKNIVNLQHTSGYKYGVNWASVDLLMSDHNDPASCTNFNCTGSAHEAYVLYRNHIEWGKVFPDRQLKLPGIKDVALTLGFDWNTKNDAGYSSKKRMFVWGPTLELNVPGYMNVGLYGLNESNAPCTTFPPAVVGYPPNACYDRYSYKTHAMLSSSWAIPIPVGGLPLSYEGYLNYIAPKGSNEFGGSTRAEINWDSQIMLDVGALTGGSKGTFKLGIEYQYWRNKFGNDHNGGAGPGAFARTTMVRAEYHF</sequence>
<dbReference type="GO" id="GO:0009279">
    <property type="term" value="C:cell outer membrane"/>
    <property type="evidence" value="ECO:0007669"/>
    <property type="project" value="InterPro"/>
</dbReference>
<evidence type="ECO:0000313" key="2">
    <source>
        <dbReference type="Proteomes" id="UP000651050"/>
    </source>
</evidence>
<protein>
    <submittedName>
        <fullName evidence="1">Outer envelope protein</fullName>
    </submittedName>
</protein>